<dbReference type="KEGG" id="tog:HNI00_01695"/>
<name>A0AA96Y8J3_9CYAN</name>
<sequence length="268" mass="29667">MAGIVSFDLGPKPTHRENGHLVLKCPSWERPSAIVLLALSCLWLGFISNNRLTCDRPDLSTINCQVVRTLGVNLIPRETVRLGSLTTVQVVSETRSSDDGDFLVYDLKLSGTEAVTRLGLDTVDEARAQQMAEAVQRFLANPARSSVTIQTLSGWGFLWVPLGLTSLAIALLRRKPHRFEFNRLMGKMQALGANGRLKQELWLREIQSVVIEQCTGEDLTGYSVVLLTQQGDRHPLTETYSSNLESKQEAAEAIRAFLGLPPVEIKEV</sequence>
<evidence type="ECO:0000313" key="1">
    <source>
        <dbReference type="EMBL" id="WOB42020.1"/>
    </source>
</evidence>
<accession>A0AA96Y8J3</accession>
<gene>
    <name evidence="1" type="ORF">HNI00_01695</name>
</gene>
<organism evidence="1">
    <name type="scientific">Thermoleptolyngbya oregonensis NK1-22</name>
    <dbReference type="NCBI Taxonomy" id="2547457"/>
    <lineage>
        <taxon>Bacteria</taxon>
        <taxon>Bacillati</taxon>
        <taxon>Cyanobacteriota</taxon>
        <taxon>Cyanophyceae</taxon>
        <taxon>Oculatellales</taxon>
        <taxon>Oculatellaceae</taxon>
        <taxon>Thermoleptolyngbya</taxon>
    </lineage>
</organism>
<protein>
    <submittedName>
        <fullName evidence="1">Uncharacterized protein</fullName>
    </submittedName>
</protein>
<reference evidence="1" key="1">
    <citation type="submission" date="2020-05" db="EMBL/GenBank/DDBJ databases">
        <authorList>
            <person name="Zhu T."/>
            <person name="Keshari N."/>
            <person name="Lu X."/>
        </authorList>
    </citation>
    <scope>NUCLEOTIDE SEQUENCE</scope>
    <source>
        <strain evidence="1">NK1-22</strain>
    </source>
</reference>
<dbReference type="RefSeq" id="WP_316790125.1">
    <property type="nucleotide sequence ID" value="NZ_CP053540.1"/>
</dbReference>
<dbReference type="EMBL" id="CP053540">
    <property type="protein sequence ID" value="WOB42020.1"/>
    <property type="molecule type" value="Genomic_DNA"/>
</dbReference>
<dbReference type="AlphaFoldDB" id="A0AA96Y8J3"/>
<proteinExistence type="predicted"/>